<evidence type="ECO:0008006" key="4">
    <source>
        <dbReference type="Google" id="ProtNLM"/>
    </source>
</evidence>
<dbReference type="EMBL" id="LABY01000032">
    <property type="protein sequence ID" value="KMO41445.1"/>
    <property type="molecule type" value="Genomic_DNA"/>
</dbReference>
<dbReference type="PATRIC" id="fig|298794.3.peg.4908"/>
<accession>A0A0J6T1X0</accession>
<sequence length="71" mass="7009">MTHRLTLVAAAALLSLVATPLVVRAGSDAPKAEPAPVAVEAATPAATEAPAPACRSVRVVYAGYAAPACGR</sequence>
<evidence type="ECO:0000313" key="2">
    <source>
        <dbReference type="EMBL" id="KMO41445.1"/>
    </source>
</evidence>
<reference evidence="2 3" key="1">
    <citation type="submission" date="2015-03" db="EMBL/GenBank/DDBJ databases">
        <title>Genome sequencing of Methylobacterium variabile DSM 16961.</title>
        <authorList>
            <person name="Chaudhry V."/>
            <person name="Patil P.B."/>
        </authorList>
    </citation>
    <scope>NUCLEOTIDE SEQUENCE [LARGE SCALE GENOMIC DNA]</scope>
    <source>
        <strain evidence="2 3">DSM 16961</strain>
    </source>
</reference>
<keyword evidence="3" id="KW-1185">Reference proteome</keyword>
<feature type="chain" id="PRO_5005281688" description="Porin" evidence="1">
    <location>
        <begin position="26"/>
        <end position="71"/>
    </location>
</feature>
<name>A0A0J6T1X0_9HYPH</name>
<gene>
    <name evidence="2" type="ORF">VQ02_05605</name>
</gene>
<keyword evidence="1" id="KW-0732">Signal</keyword>
<dbReference type="AlphaFoldDB" id="A0A0J6T1X0"/>
<dbReference type="Proteomes" id="UP000035955">
    <property type="component" value="Unassembled WGS sequence"/>
</dbReference>
<comment type="caution">
    <text evidence="2">The sequence shown here is derived from an EMBL/GenBank/DDBJ whole genome shotgun (WGS) entry which is preliminary data.</text>
</comment>
<dbReference type="RefSeq" id="WP_048443175.1">
    <property type="nucleotide sequence ID" value="NZ_LABY01000032.1"/>
</dbReference>
<proteinExistence type="predicted"/>
<protein>
    <recommendedName>
        <fullName evidence="4">Porin</fullName>
    </recommendedName>
</protein>
<evidence type="ECO:0000256" key="1">
    <source>
        <dbReference type="SAM" id="SignalP"/>
    </source>
</evidence>
<organism evidence="2 3">
    <name type="scientific">Methylobacterium variabile</name>
    <dbReference type="NCBI Taxonomy" id="298794"/>
    <lineage>
        <taxon>Bacteria</taxon>
        <taxon>Pseudomonadati</taxon>
        <taxon>Pseudomonadota</taxon>
        <taxon>Alphaproteobacteria</taxon>
        <taxon>Hyphomicrobiales</taxon>
        <taxon>Methylobacteriaceae</taxon>
        <taxon>Methylobacterium</taxon>
    </lineage>
</organism>
<feature type="signal peptide" evidence="1">
    <location>
        <begin position="1"/>
        <end position="25"/>
    </location>
</feature>
<evidence type="ECO:0000313" key="3">
    <source>
        <dbReference type="Proteomes" id="UP000035955"/>
    </source>
</evidence>